<evidence type="ECO:0000256" key="5">
    <source>
        <dbReference type="ARBA" id="ARBA00023002"/>
    </source>
</evidence>
<dbReference type="PANTHER" id="PTHR30096:SF0">
    <property type="entry name" value="4,5-DOPA DIOXYGENASE EXTRADIOL-LIKE PROTEIN"/>
    <property type="match status" value="1"/>
</dbReference>
<dbReference type="CDD" id="cd07363">
    <property type="entry name" value="45_DOPA_Dioxygenase"/>
    <property type="match status" value="1"/>
</dbReference>
<dbReference type="PANTHER" id="PTHR30096">
    <property type="entry name" value="4,5-DOPA DIOXYGENASE EXTRADIOL-LIKE PROTEIN"/>
    <property type="match status" value="1"/>
</dbReference>
<evidence type="ECO:0000313" key="7">
    <source>
        <dbReference type="EMBL" id="SQH25765.1"/>
    </source>
</evidence>
<dbReference type="GO" id="GO:0016702">
    <property type="term" value="F:oxidoreductase activity, acting on single donors with incorporation of molecular oxygen, incorporation of two atoms of oxygen"/>
    <property type="evidence" value="ECO:0007669"/>
    <property type="project" value="UniProtKB-ARBA"/>
</dbReference>
<comment type="similarity">
    <text evidence="2">Belongs to the DODA-type extradiol aromatic ring-opening dioxygenase family.</text>
</comment>
<feature type="domain" description="Extradiol ring-cleavage dioxygenase class III enzyme subunit B" evidence="6">
    <location>
        <begin position="26"/>
        <end position="194"/>
    </location>
</feature>
<keyword evidence="7" id="KW-0223">Dioxygenase</keyword>
<dbReference type="SUPFAM" id="SSF53213">
    <property type="entry name" value="LigB-like"/>
    <property type="match status" value="1"/>
</dbReference>
<keyword evidence="5 7" id="KW-0560">Oxidoreductase</keyword>
<dbReference type="InterPro" id="IPR014436">
    <property type="entry name" value="Extradiol_dOase_DODA"/>
</dbReference>
<keyword evidence="3" id="KW-0479">Metal-binding</keyword>
<organism evidence="7 8">
    <name type="scientific">Kingella kingae</name>
    <dbReference type="NCBI Taxonomy" id="504"/>
    <lineage>
        <taxon>Bacteria</taxon>
        <taxon>Pseudomonadati</taxon>
        <taxon>Pseudomonadota</taxon>
        <taxon>Betaproteobacteria</taxon>
        <taxon>Neisseriales</taxon>
        <taxon>Neisseriaceae</taxon>
        <taxon>Kingella</taxon>
    </lineage>
</organism>
<evidence type="ECO:0000256" key="2">
    <source>
        <dbReference type="ARBA" id="ARBA00007581"/>
    </source>
</evidence>
<evidence type="ECO:0000256" key="4">
    <source>
        <dbReference type="ARBA" id="ARBA00022833"/>
    </source>
</evidence>
<dbReference type="RefSeq" id="WP_003787693.1">
    <property type="nucleotide sequence ID" value="NZ_CP091518.1"/>
</dbReference>
<dbReference type="EC" id="1.13.-.-" evidence="7"/>
<dbReference type="GeneID" id="93263237"/>
<name>A0AAX2J6S0_KINKI</name>
<gene>
    <name evidence="7" type="primary">ygiD</name>
    <name evidence="7" type="ORF">NCTC10529_01978</name>
</gene>
<evidence type="ECO:0000259" key="6">
    <source>
        <dbReference type="Pfam" id="PF02900"/>
    </source>
</evidence>
<proteinExistence type="inferred from homology"/>
<reference evidence="7 8" key="1">
    <citation type="submission" date="2018-06" db="EMBL/GenBank/DDBJ databases">
        <authorList>
            <consortium name="Pathogen Informatics"/>
            <person name="Doyle S."/>
        </authorList>
    </citation>
    <scope>NUCLEOTIDE SEQUENCE [LARGE SCALE GENOMIC DNA]</scope>
    <source>
        <strain evidence="7 8">NCTC10529</strain>
    </source>
</reference>
<dbReference type="InterPro" id="IPR004183">
    <property type="entry name" value="Xdiol_dOase_suB"/>
</dbReference>
<protein>
    <submittedName>
        <fullName evidence="7">LigB family dioxygenase</fullName>
        <ecNumber evidence="7">1.13.-.-</ecNumber>
    </submittedName>
</protein>
<keyword evidence="4" id="KW-0862">Zinc</keyword>
<comment type="cofactor">
    <cofactor evidence="1">
        <name>Zn(2+)</name>
        <dbReference type="ChEBI" id="CHEBI:29105"/>
    </cofactor>
</comment>
<accession>A0AAX2J6S0</accession>
<dbReference type="Proteomes" id="UP000248598">
    <property type="component" value="Chromosome 1"/>
</dbReference>
<dbReference type="GO" id="GO:0008198">
    <property type="term" value="F:ferrous iron binding"/>
    <property type="evidence" value="ECO:0007669"/>
    <property type="project" value="InterPro"/>
</dbReference>
<dbReference type="Pfam" id="PF02900">
    <property type="entry name" value="LigB"/>
    <property type="match status" value="1"/>
</dbReference>
<dbReference type="Gene3D" id="3.40.830.10">
    <property type="entry name" value="LigB-like"/>
    <property type="match status" value="1"/>
</dbReference>
<evidence type="ECO:0000313" key="8">
    <source>
        <dbReference type="Proteomes" id="UP000248598"/>
    </source>
</evidence>
<evidence type="ECO:0000256" key="3">
    <source>
        <dbReference type="ARBA" id="ARBA00022723"/>
    </source>
</evidence>
<dbReference type="AlphaFoldDB" id="A0AAX2J6S0"/>
<dbReference type="GO" id="GO:0008270">
    <property type="term" value="F:zinc ion binding"/>
    <property type="evidence" value="ECO:0007669"/>
    <property type="project" value="InterPro"/>
</dbReference>
<dbReference type="NCBIfam" id="NF007914">
    <property type="entry name" value="PRK10628.1"/>
    <property type="match status" value="1"/>
</dbReference>
<evidence type="ECO:0000256" key="1">
    <source>
        <dbReference type="ARBA" id="ARBA00001947"/>
    </source>
</evidence>
<sequence>MQSNPNKKQPALFLGHGSPMNMLRPELDINQNITRIAQTFAKPKAIVCVSAHWYDGLWITGAAQPDTIYDFYGFPEALYQQNYPAAGSPELAQQLCDLLPEAQIHPTRGLDHGAWAVLKFLSPQADVPVVQLGLDLSQPPQWHYEQAQRLRVLREQGVLIVGSGNIVHNLRAAQRTDHAPAYDWAEQFLAHINHAIEYRQHDNIINYHQFGDVARLSVPTPEHLLPLLYVLAQQDDSDRVALFNNQMDMGSISMTSVLLH</sequence>
<dbReference type="EMBL" id="LS483426">
    <property type="protein sequence ID" value="SQH25765.1"/>
    <property type="molecule type" value="Genomic_DNA"/>
</dbReference>
<dbReference type="PIRSF" id="PIRSF006157">
    <property type="entry name" value="Doxgns_DODA"/>
    <property type="match status" value="1"/>
</dbReference>